<dbReference type="InterPro" id="IPR029044">
    <property type="entry name" value="Nucleotide-diphossugar_trans"/>
</dbReference>
<dbReference type="CDD" id="cd00761">
    <property type="entry name" value="Glyco_tranf_GTA_type"/>
    <property type="match status" value="1"/>
</dbReference>
<evidence type="ECO:0000256" key="3">
    <source>
        <dbReference type="ARBA" id="ARBA00022679"/>
    </source>
</evidence>
<dbReference type="PANTHER" id="PTHR22916">
    <property type="entry name" value="GLYCOSYLTRANSFERASE"/>
    <property type="match status" value="1"/>
</dbReference>
<dbReference type="Pfam" id="PF00535">
    <property type="entry name" value="Glycos_transf_2"/>
    <property type="match status" value="1"/>
</dbReference>
<dbReference type="GO" id="GO:0016757">
    <property type="term" value="F:glycosyltransferase activity"/>
    <property type="evidence" value="ECO:0007669"/>
    <property type="project" value="UniProtKB-KW"/>
</dbReference>
<dbReference type="InterPro" id="IPR001173">
    <property type="entry name" value="Glyco_trans_2-like"/>
</dbReference>
<dbReference type="PANTHER" id="PTHR22916:SF51">
    <property type="entry name" value="GLYCOSYLTRANSFERASE EPSH-RELATED"/>
    <property type="match status" value="1"/>
</dbReference>
<evidence type="ECO:0000256" key="1">
    <source>
        <dbReference type="ARBA" id="ARBA00006739"/>
    </source>
</evidence>
<accession>A0A5J6SSJ8</accession>
<keyword evidence="6" id="KW-1185">Reference proteome</keyword>
<feature type="domain" description="Glycosyltransferase 2-like" evidence="4">
    <location>
        <begin position="10"/>
        <end position="133"/>
    </location>
</feature>
<organism evidence="5 6">
    <name type="scientific">Psychrobacillus glaciei</name>
    <dbReference type="NCBI Taxonomy" id="2283160"/>
    <lineage>
        <taxon>Bacteria</taxon>
        <taxon>Bacillati</taxon>
        <taxon>Bacillota</taxon>
        <taxon>Bacilli</taxon>
        <taxon>Bacillales</taxon>
        <taxon>Bacillaceae</taxon>
        <taxon>Psychrobacillus</taxon>
    </lineage>
</organism>
<gene>
    <name evidence="5" type="ORF">PB01_14095</name>
</gene>
<proteinExistence type="inferred from homology"/>
<reference evidence="5 6" key="1">
    <citation type="submission" date="2018-07" db="EMBL/GenBank/DDBJ databases">
        <title>Complete genome sequence of Psychrobacillus sp. PB01, isolated from iceberg, and comparative genome analysis of Psychrobacillus strains.</title>
        <authorList>
            <person name="Lee P.C."/>
        </authorList>
    </citation>
    <scope>NUCLEOTIDE SEQUENCE [LARGE SCALE GENOMIC DNA]</scope>
    <source>
        <strain evidence="5 6">PB01</strain>
    </source>
</reference>
<protein>
    <submittedName>
        <fullName evidence="5">Glycosyltransferase family 2 protein</fullName>
    </submittedName>
</protein>
<comment type="similarity">
    <text evidence="1">Belongs to the glycosyltransferase 2 family.</text>
</comment>
<keyword evidence="2" id="KW-0328">Glycosyltransferase</keyword>
<dbReference type="Gene3D" id="3.90.550.10">
    <property type="entry name" value="Spore Coat Polysaccharide Biosynthesis Protein SpsA, Chain A"/>
    <property type="match status" value="1"/>
</dbReference>
<evidence type="ECO:0000313" key="5">
    <source>
        <dbReference type="EMBL" id="QFF99864.1"/>
    </source>
</evidence>
<evidence type="ECO:0000259" key="4">
    <source>
        <dbReference type="Pfam" id="PF00535"/>
    </source>
</evidence>
<evidence type="ECO:0000256" key="2">
    <source>
        <dbReference type="ARBA" id="ARBA00022676"/>
    </source>
</evidence>
<sequence>MNIKKQIDVSVIVPVYKVEDYLNRCVDSLVNQTYENMEIILIEDGSPDNCGIICDEYSLKYQRISVIHKENGGLSDARNHGIDAAKGEYILFVDSDDFIELDAIEKMILYAKEHRLDIVCGDTYRTILNDSEPIFSRTKLCGGTLENKIITGEEYLVDCIKKKDFL</sequence>
<dbReference type="AlphaFoldDB" id="A0A5J6SSJ8"/>
<dbReference type="Proteomes" id="UP000325517">
    <property type="component" value="Chromosome"/>
</dbReference>
<dbReference type="EMBL" id="CP031223">
    <property type="protein sequence ID" value="QFF99864.1"/>
    <property type="molecule type" value="Genomic_DNA"/>
</dbReference>
<name>A0A5J6SSJ8_9BACI</name>
<dbReference type="RefSeq" id="WP_151700763.1">
    <property type="nucleotide sequence ID" value="NZ_CP031223.1"/>
</dbReference>
<dbReference type="OrthoDB" id="396512at2"/>
<dbReference type="KEGG" id="psyo:PB01_14095"/>
<evidence type="ECO:0000313" key="6">
    <source>
        <dbReference type="Proteomes" id="UP000325517"/>
    </source>
</evidence>
<dbReference type="SUPFAM" id="SSF53448">
    <property type="entry name" value="Nucleotide-diphospho-sugar transferases"/>
    <property type="match status" value="1"/>
</dbReference>
<keyword evidence="3 5" id="KW-0808">Transferase</keyword>